<sequence>MADGRQDGLPLGLRQVACLATCAQPWEGFEHIPAL</sequence>
<evidence type="ECO:0000313" key="1">
    <source>
        <dbReference type="EMBL" id="CPR21826.1"/>
    </source>
</evidence>
<name>A0A0D6JIR0_9HYPH</name>
<protein>
    <submittedName>
        <fullName evidence="1">Uncharacterized protein</fullName>
    </submittedName>
</protein>
<dbReference type="EMBL" id="LN829119">
    <property type="protein sequence ID" value="CPR21826.1"/>
    <property type="molecule type" value="Genomic_DNA"/>
</dbReference>
<dbReference type="KEGG" id="fil:BN1229_v1_2655"/>
<accession>A0A0D6JIR0</accession>
<dbReference type="KEGG" id="fiy:BN1229_v1_3259"/>
<organism evidence="1 2">
    <name type="scientific">Candidatus Filomicrobium marinum</name>
    <dbReference type="NCBI Taxonomy" id="1608628"/>
    <lineage>
        <taxon>Bacteria</taxon>
        <taxon>Pseudomonadati</taxon>
        <taxon>Pseudomonadota</taxon>
        <taxon>Alphaproteobacteria</taxon>
        <taxon>Hyphomicrobiales</taxon>
        <taxon>Hyphomicrobiaceae</taxon>
        <taxon>Filomicrobium</taxon>
    </lineage>
</organism>
<evidence type="ECO:0000313" key="2">
    <source>
        <dbReference type="Proteomes" id="UP000033187"/>
    </source>
</evidence>
<dbReference type="Proteomes" id="UP000033187">
    <property type="component" value="Chromosome 1"/>
</dbReference>
<proteinExistence type="predicted"/>
<reference evidence="2" key="1">
    <citation type="submission" date="2015-02" db="EMBL/GenBank/DDBJ databases">
        <authorList>
            <person name="Chooi Y.-H."/>
        </authorList>
    </citation>
    <scope>NUCLEOTIDE SEQUENCE [LARGE SCALE GENOMIC DNA]</scope>
    <source>
        <strain evidence="2">strain Y</strain>
    </source>
</reference>
<keyword evidence="2" id="KW-1185">Reference proteome</keyword>
<gene>
    <name evidence="1" type="ORF">YBN1229_v1_3259</name>
</gene>
<dbReference type="AlphaFoldDB" id="A0A0D6JIR0"/>